<organism evidence="2 3">
    <name type="scientific">Liparis tanakae</name>
    <name type="common">Tanaka's snailfish</name>
    <dbReference type="NCBI Taxonomy" id="230148"/>
    <lineage>
        <taxon>Eukaryota</taxon>
        <taxon>Metazoa</taxon>
        <taxon>Chordata</taxon>
        <taxon>Craniata</taxon>
        <taxon>Vertebrata</taxon>
        <taxon>Euteleostomi</taxon>
        <taxon>Actinopterygii</taxon>
        <taxon>Neopterygii</taxon>
        <taxon>Teleostei</taxon>
        <taxon>Neoteleostei</taxon>
        <taxon>Acanthomorphata</taxon>
        <taxon>Eupercaria</taxon>
        <taxon>Perciformes</taxon>
        <taxon>Cottioidei</taxon>
        <taxon>Cottales</taxon>
        <taxon>Liparidae</taxon>
        <taxon>Liparis</taxon>
    </lineage>
</organism>
<reference evidence="2 3" key="1">
    <citation type="submission" date="2019-03" db="EMBL/GenBank/DDBJ databases">
        <title>First draft genome of Liparis tanakae, snailfish: a comprehensive survey of snailfish specific genes.</title>
        <authorList>
            <person name="Kim W."/>
            <person name="Song I."/>
            <person name="Jeong J.-H."/>
            <person name="Kim D."/>
            <person name="Kim S."/>
            <person name="Ryu S."/>
            <person name="Song J.Y."/>
            <person name="Lee S.K."/>
        </authorList>
    </citation>
    <scope>NUCLEOTIDE SEQUENCE [LARGE SCALE GENOMIC DNA]</scope>
    <source>
        <tissue evidence="2">Muscle</tissue>
    </source>
</reference>
<comment type="caution">
    <text evidence="2">The sequence shown here is derived from an EMBL/GenBank/DDBJ whole genome shotgun (WGS) entry which is preliminary data.</text>
</comment>
<sequence length="79" mass="8389">MIPRGSPSRHAVPRPQKHENPLSFFTSVCREASTAISLEKFSGVLQSGVLRSGVLRSGVLQSGVLQSGVLRSGGGLRCR</sequence>
<protein>
    <submittedName>
        <fullName evidence="2">Uncharacterized protein</fullName>
    </submittedName>
</protein>
<dbReference type="EMBL" id="SRLO01006028">
    <property type="protein sequence ID" value="TNN29136.1"/>
    <property type="molecule type" value="Genomic_DNA"/>
</dbReference>
<keyword evidence="3" id="KW-1185">Reference proteome</keyword>
<evidence type="ECO:0000256" key="1">
    <source>
        <dbReference type="SAM" id="MobiDB-lite"/>
    </source>
</evidence>
<gene>
    <name evidence="2" type="ORF">EYF80_060717</name>
</gene>
<evidence type="ECO:0000313" key="3">
    <source>
        <dbReference type="Proteomes" id="UP000314294"/>
    </source>
</evidence>
<evidence type="ECO:0000313" key="2">
    <source>
        <dbReference type="EMBL" id="TNN29136.1"/>
    </source>
</evidence>
<dbReference type="AlphaFoldDB" id="A0A4Z2EJU9"/>
<name>A0A4Z2EJU9_9TELE</name>
<proteinExistence type="predicted"/>
<dbReference type="Proteomes" id="UP000314294">
    <property type="component" value="Unassembled WGS sequence"/>
</dbReference>
<feature type="region of interest" description="Disordered" evidence="1">
    <location>
        <begin position="1"/>
        <end position="20"/>
    </location>
</feature>
<accession>A0A4Z2EJU9</accession>